<dbReference type="Pfam" id="PF01370">
    <property type="entry name" value="Epimerase"/>
    <property type="match status" value="1"/>
</dbReference>
<name>A0A4P2QTU7_SORCE</name>
<dbReference type="PANTHER" id="PTHR48079:SF6">
    <property type="entry name" value="NAD(P)-BINDING DOMAIN-CONTAINING PROTEIN-RELATED"/>
    <property type="match status" value="1"/>
</dbReference>
<dbReference type="InterPro" id="IPR001509">
    <property type="entry name" value="Epimerase_deHydtase"/>
</dbReference>
<dbReference type="GO" id="GO:0005737">
    <property type="term" value="C:cytoplasm"/>
    <property type="evidence" value="ECO:0007669"/>
    <property type="project" value="TreeGrafter"/>
</dbReference>
<reference evidence="2 3" key="1">
    <citation type="submission" date="2015-09" db="EMBL/GenBank/DDBJ databases">
        <title>Sorangium comparison.</title>
        <authorList>
            <person name="Zaburannyi N."/>
            <person name="Bunk B."/>
            <person name="Overmann J."/>
            <person name="Mueller R."/>
        </authorList>
    </citation>
    <scope>NUCLEOTIDE SEQUENCE [LARGE SCALE GENOMIC DNA]</scope>
    <source>
        <strain evidence="2 3">So ce836</strain>
    </source>
</reference>
<organism evidence="2 3">
    <name type="scientific">Sorangium cellulosum</name>
    <name type="common">Polyangium cellulosum</name>
    <dbReference type="NCBI Taxonomy" id="56"/>
    <lineage>
        <taxon>Bacteria</taxon>
        <taxon>Pseudomonadati</taxon>
        <taxon>Myxococcota</taxon>
        <taxon>Polyangia</taxon>
        <taxon>Polyangiales</taxon>
        <taxon>Polyangiaceae</taxon>
        <taxon>Sorangium</taxon>
    </lineage>
</organism>
<dbReference type="GO" id="GO:0004029">
    <property type="term" value="F:aldehyde dehydrogenase (NAD+) activity"/>
    <property type="evidence" value="ECO:0007669"/>
    <property type="project" value="TreeGrafter"/>
</dbReference>
<dbReference type="RefSeq" id="WP_129576438.1">
    <property type="nucleotide sequence ID" value="NZ_CP012672.1"/>
</dbReference>
<dbReference type="Proteomes" id="UP000295497">
    <property type="component" value="Chromosome"/>
</dbReference>
<dbReference type="Gene3D" id="3.40.50.720">
    <property type="entry name" value="NAD(P)-binding Rossmann-like Domain"/>
    <property type="match status" value="1"/>
</dbReference>
<evidence type="ECO:0000313" key="2">
    <source>
        <dbReference type="EMBL" id="AUX32933.1"/>
    </source>
</evidence>
<protein>
    <submittedName>
        <fullName evidence="2">NAD-dependent epimerase</fullName>
    </submittedName>
</protein>
<gene>
    <name evidence="2" type="ORF">SOCE836_050850</name>
</gene>
<dbReference type="AlphaFoldDB" id="A0A4P2QTU7"/>
<dbReference type="PANTHER" id="PTHR48079">
    <property type="entry name" value="PROTEIN YEEZ"/>
    <property type="match status" value="1"/>
</dbReference>
<evidence type="ECO:0000259" key="1">
    <source>
        <dbReference type="Pfam" id="PF01370"/>
    </source>
</evidence>
<proteinExistence type="predicted"/>
<accession>A0A4P2QTU7</accession>
<dbReference type="InterPro" id="IPR036291">
    <property type="entry name" value="NAD(P)-bd_dom_sf"/>
</dbReference>
<feature type="domain" description="NAD-dependent epimerase/dehydratase" evidence="1">
    <location>
        <begin position="17"/>
        <end position="223"/>
    </location>
</feature>
<dbReference type="SUPFAM" id="SSF51735">
    <property type="entry name" value="NAD(P)-binding Rossmann-fold domains"/>
    <property type="match status" value="1"/>
</dbReference>
<dbReference type="InterPro" id="IPR051783">
    <property type="entry name" value="NAD(P)-dependent_oxidoreduct"/>
</dbReference>
<evidence type="ECO:0000313" key="3">
    <source>
        <dbReference type="Proteomes" id="UP000295497"/>
    </source>
</evidence>
<dbReference type="EMBL" id="CP012672">
    <property type="protein sequence ID" value="AUX32933.1"/>
    <property type="molecule type" value="Genomic_DNA"/>
</dbReference>
<sequence>MDNASPAPSSSSQLHVVLGAGQIGPRVAELLLARGHRVRLVQRTRRAPERPGLTSVCGDITELAFAEEATRGASVVYDCMNPPYHLWPAQLLPIARGAVHGASKAGAKLVALDCLYMYGVPDGPMREGSPRRPCSKKGALRVDLEEMRLGAQRRGDVRVAIGRASDFFGANVPLSAWGERFYTRALAGKAVECMGDPDMPHSYTYVEDVARGLVTLGEREEAMGHIWHLPTAPAESTRALARRLGRALGVEVKVARLPRLVLRAVGLFSPFVREAVEMAYQWDVPYVIDDTRFRETFGVSATPVERQVADVAAWARNRYELAAPSAAAGIPARAR</sequence>